<proteinExistence type="predicted"/>
<comment type="caution">
    <text evidence="1">The sequence shown here is derived from an EMBL/GenBank/DDBJ whole genome shotgun (WGS) entry which is preliminary data.</text>
</comment>
<name>A0A445ECC5_ARAHY</name>
<organism evidence="1 2">
    <name type="scientific">Arachis hypogaea</name>
    <name type="common">Peanut</name>
    <dbReference type="NCBI Taxonomy" id="3818"/>
    <lineage>
        <taxon>Eukaryota</taxon>
        <taxon>Viridiplantae</taxon>
        <taxon>Streptophyta</taxon>
        <taxon>Embryophyta</taxon>
        <taxon>Tracheophyta</taxon>
        <taxon>Spermatophyta</taxon>
        <taxon>Magnoliopsida</taxon>
        <taxon>eudicotyledons</taxon>
        <taxon>Gunneridae</taxon>
        <taxon>Pentapetalae</taxon>
        <taxon>rosids</taxon>
        <taxon>fabids</taxon>
        <taxon>Fabales</taxon>
        <taxon>Fabaceae</taxon>
        <taxon>Papilionoideae</taxon>
        <taxon>50 kb inversion clade</taxon>
        <taxon>dalbergioids sensu lato</taxon>
        <taxon>Dalbergieae</taxon>
        <taxon>Pterocarpus clade</taxon>
        <taxon>Arachis</taxon>
    </lineage>
</organism>
<dbReference type="EMBL" id="SDMP01000002">
    <property type="protein sequence ID" value="RYR73078.1"/>
    <property type="molecule type" value="Genomic_DNA"/>
</dbReference>
<evidence type="ECO:0000313" key="1">
    <source>
        <dbReference type="EMBL" id="RYR73078.1"/>
    </source>
</evidence>
<dbReference type="Proteomes" id="UP000289738">
    <property type="component" value="Chromosome A02"/>
</dbReference>
<sequence>MSYEIYFILLHYITGKYIYIDIKRKALIGEKLFELQKNFNLMNGGSCLMILLHRCFLMMKKNWNLFYHIHYKRRKRLEHNRLNDIVHKKKEKVQYDPIDYESINLMSKEIVEKASDLLSNIEHLLHDIDVDFHQSGGGGSTLYVASLDSSGPDGGKEGEDYLNKTNLQMDITVETIIPVLMVLLNFLLATSSTTATMTSSHRPHRHDSSP</sequence>
<accession>A0A445ECC5</accession>
<protein>
    <submittedName>
        <fullName evidence="1">Uncharacterized protein</fullName>
    </submittedName>
</protein>
<gene>
    <name evidence="1" type="ORF">Ahy_A02g007377</name>
</gene>
<evidence type="ECO:0000313" key="2">
    <source>
        <dbReference type="Proteomes" id="UP000289738"/>
    </source>
</evidence>
<dbReference type="AlphaFoldDB" id="A0A445ECC5"/>
<reference evidence="1 2" key="1">
    <citation type="submission" date="2019-01" db="EMBL/GenBank/DDBJ databases">
        <title>Sequencing of cultivated peanut Arachis hypogaea provides insights into genome evolution and oil improvement.</title>
        <authorList>
            <person name="Chen X."/>
        </authorList>
    </citation>
    <scope>NUCLEOTIDE SEQUENCE [LARGE SCALE GENOMIC DNA]</scope>
    <source>
        <strain evidence="2">cv. Fuhuasheng</strain>
        <tissue evidence="1">Leaves</tissue>
    </source>
</reference>
<keyword evidence="2" id="KW-1185">Reference proteome</keyword>